<sequence length="62" mass="6996">MCFNYAKKNVEQNNLSDLIKAVKVPQKTLLMDALKEESEITYDFCLCDPPLANQMEAQGVNS</sequence>
<dbReference type="PANTHER" id="PTHR13393:SF0">
    <property type="entry name" value="RNA N6-ADENOSINE-METHYLTRANSFERASE METTL16"/>
    <property type="match status" value="1"/>
</dbReference>
<dbReference type="GO" id="GO:0005634">
    <property type="term" value="C:nucleus"/>
    <property type="evidence" value="ECO:0007669"/>
    <property type="project" value="TreeGrafter"/>
</dbReference>
<dbReference type="Gene3D" id="3.40.50.150">
    <property type="entry name" value="Vaccinia Virus protein VP39"/>
    <property type="match status" value="1"/>
</dbReference>
<gene>
    <name evidence="3" type="ORF">D623_10027366</name>
</gene>
<reference evidence="3 4" key="1">
    <citation type="journal article" date="2013" name="Nat. Commun.">
        <title>Genome analysis reveals insights into physiology and longevity of the Brandt's bat Myotis brandtii.</title>
        <authorList>
            <person name="Seim I."/>
            <person name="Fang X."/>
            <person name="Xiong Z."/>
            <person name="Lobanov A.V."/>
            <person name="Huang Z."/>
            <person name="Ma S."/>
            <person name="Feng Y."/>
            <person name="Turanov A.A."/>
            <person name="Zhu Y."/>
            <person name="Lenz T.L."/>
            <person name="Gerashchenko M.V."/>
            <person name="Fan D."/>
            <person name="Hee Yim S."/>
            <person name="Yao X."/>
            <person name="Jordan D."/>
            <person name="Xiong Y."/>
            <person name="Ma Y."/>
            <person name="Lyapunov A.N."/>
            <person name="Chen G."/>
            <person name="Kulakova O.I."/>
            <person name="Sun Y."/>
            <person name="Lee S.G."/>
            <person name="Bronson R.T."/>
            <person name="Moskalev A.A."/>
            <person name="Sunyaev S.R."/>
            <person name="Zhang G."/>
            <person name="Krogh A."/>
            <person name="Wang J."/>
            <person name="Gladyshev V.N."/>
        </authorList>
    </citation>
    <scope>NUCLEOTIDE SEQUENCE [LARGE SCALE GENOMIC DNA]</scope>
</reference>
<dbReference type="AlphaFoldDB" id="S7N2L8"/>
<accession>S7N2L8</accession>
<proteinExistence type="predicted"/>
<dbReference type="GO" id="GO:0070475">
    <property type="term" value="P:rRNA base methylation"/>
    <property type="evidence" value="ECO:0007669"/>
    <property type="project" value="TreeGrafter"/>
</dbReference>
<dbReference type="GO" id="GO:0008168">
    <property type="term" value="F:methyltransferase activity"/>
    <property type="evidence" value="ECO:0007669"/>
    <property type="project" value="UniProtKB-KW"/>
</dbReference>
<name>S7N2L8_MYOBR</name>
<evidence type="ECO:0000313" key="4">
    <source>
        <dbReference type="Proteomes" id="UP000052978"/>
    </source>
</evidence>
<keyword evidence="2 3" id="KW-0808">Transferase</keyword>
<evidence type="ECO:0000313" key="3">
    <source>
        <dbReference type="EMBL" id="EPQ11241.1"/>
    </source>
</evidence>
<evidence type="ECO:0000256" key="2">
    <source>
        <dbReference type="ARBA" id="ARBA00022679"/>
    </source>
</evidence>
<dbReference type="InterPro" id="IPR010286">
    <property type="entry name" value="METTL16/RlmF"/>
</dbReference>
<evidence type="ECO:0000256" key="1">
    <source>
        <dbReference type="ARBA" id="ARBA00022603"/>
    </source>
</evidence>
<organism evidence="3 4">
    <name type="scientific">Myotis brandtii</name>
    <name type="common">Brandt's bat</name>
    <dbReference type="NCBI Taxonomy" id="109478"/>
    <lineage>
        <taxon>Eukaryota</taxon>
        <taxon>Metazoa</taxon>
        <taxon>Chordata</taxon>
        <taxon>Craniata</taxon>
        <taxon>Vertebrata</taxon>
        <taxon>Euteleostomi</taxon>
        <taxon>Mammalia</taxon>
        <taxon>Eutheria</taxon>
        <taxon>Laurasiatheria</taxon>
        <taxon>Chiroptera</taxon>
        <taxon>Yangochiroptera</taxon>
        <taxon>Vespertilionidae</taxon>
        <taxon>Myotis</taxon>
    </lineage>
</organism>
<keyword evidence="1 3" id="KW-0489">Methyltransferase</keyword>
<dbReference type="Proteomes" id="UP000052978">
    <property type="component" value="Unassembled WGS sequence"/>
</dbReference>
<dbReference type="Pfam" id="PF05971">
    <property type="entry name" value="Methyltransf_10"/>
    <property type="match status" value="1"/>
</dbReference>
<dbReference type="PANTHER" id="PTHR13393">
    <property type="entry name" value="SAM-DEPENDENT METHYLTRANSFERASE"/>
    <property type="match status" value="1"/>
</dbReference>
<dbReference type="EMBL" id="KE163213">
    <property type="protein sequence ID" value="EPQ11241.1"/>
    <property type="molecule type" value="Genomic_DNA"/>
</dbReference>
<keyword evidence="4" id="KW-1185">Reference proteome</keyword>
<dbReference type="InterPro" id="IPR029063">
    <property type="entry name" value="SAM-dependent_MTases_sf"/>
</dbReference>
<protein>
    <submittedName>
        <fullName evidence="3">Methyltransferase-like protein 16</fullName>
    </submittedName>
</protein>